<dbReference type="EMBL" id="JXRP01000013">
    <property type="protein sequence ID" value="KIL48298.1"/>
    <property type="molecule type" value="Genomic_DNA"/>
</dbReference>
<sequence length="40" mass="4891">MWKTTIHGNKQYKNHSMIINHFCKWFVTKGNTVHDQLFKQ</sequence>
<evidence type="ECO:0000313" key="1">
    <source>
        <dbReference type="EMBL" id="KIL48298.1"/>
    </source>
</evidence>
<dbReference type="AlphaFoldDB" id="A0A0C2VWD7"/>
<proteinExistence type="predicted"/>
<organism evidence="1 2">
    <name type="scientific">Jeotgalibacillus soli</name>
    <dbReference type="NCBI Taxonomy" id="889306"/>
    <lineage>
        <taxon>Bacteria</taxon>
        <taxon>Bacillati</taxon>
        <taxon>Bacillota</taxon>
        <taxon>Bacilli</taxon>
        <taxon>Bacillales</taxon>
        <taxon>Caryophanaceae</taxon>
        <taxon>Jeotgalibacillus</taxon>
    </lineage>
</organism>
<accession>A0A0C2VWD7</accession>
<comment type="caution">
    <text evidence="1">The sequence shown here is derived from an EMBL/GenBank/DDBJ whole genome shotgun (WGS) entry which is preliminary data.</text>
</comment>
<evidence type="ECO:0000313" key="2">
    <source>
        <dbReference type="Proteomes" id="UP000031938"/>
    </source>
</evidence>
<dbReference type="Proteomes" id="UP000031938">
    <property type="component" value="Unassembled WGS sequence"/>
</dbReference>
<dbReference type="PATRIC" id="fig|889306.3.peg.1757"/>
<name>A0A0C2VWD7_9BACL</name>
<gene>
    <name evidence="1" type="ORF">KP78_17450</name>
</gene>
<reference evidence="1 2" key="1">
    <citation type="submission" date="2015-01" db="EMBL/GenBank/DDBJ databases">
        <title>Genome sequencing of Jeotgalibacillus soli.</title>
        <authorList>
            <person name="Goh K.M."/>
            <person name="Chan K.-G."/>
            <person name="Yaakop A.S."/>
            <person name="Ee R."/>
            <person name="Gan H.M."/>
            <person name="Chan C.S."/>
        </authorList>
    </citation>
    <scope>NUCLEOTIDE SEQUENCE [LARGE SCALE GENOMIC DNA]</scope>
    <source>
        <strain evidence="1 2">P9</strain>
    </source>
</reference>
<dbReference type="STRING" id="889306.KP78_17450"/>
<protein>
    <submittedName>
        <fullName evidence="1">Uncharacterized protein</fullName>
    </submittedName>
</protein>
<keyword evidence="2" id="KW-1185">Reference proteome</keyword>